<comment type="caution">
    <text evidence="2">The sequence shown here is derived from an EMBL/GenBank/DDBJ whole genome shotgun (WGS) entry which is preliminary data.</text>
</comment>
<sequence>MTRDTLTTETLAKALIVWGAALYGSLQLQFLPIAEEHGICGAWGCGPPVSALLACHLGWLVSLAGPAWLAGRVLPTSWLIALARTGLILSVGGLIGVALHEALVWWPQANNWSRPYWLHRYFFELATLVDAPILQVLLISATTLICTPRRTLIRIRHPTTAPQMAERQVQV</sequence>
<gene>
    <name evidence="2" type="ORF">ENQ76_06825</name>
</gene>
<reference evidence="2" key="1">
    <citation type="journal article" date="2020" name="mSystems">
        <title>Genome- and Community-Level Interaction Insights into Carbon Utilization and Element Cycling Functions of Hydrothermarchaeota in Hydrothermal Sediment.</title>
        <authorList>
            <person name="Zhou Z."/>
            <person name="Liu Y."/>
            <person name="Xu W."/>
            <person name="Pan J."/>
            <person name="Luo Z.H."/>
            <person name="Li M."/>
        </authorList>
    </citation>
    <scope>NUCLEOTIDE SEQUENCE [LARGE SCALE GENOMIC DNA]</scope>
    <source>
        <strain evidence="2">SpSt-339</strain>
    </source>
</reference>
<feature type="transmembrane region" description="Helical" evidence="1">
    <location>
        <begin position="126"/>
        <end position="146"/>
    </location>
</feature>
<proteinExistence type="predicted"/>
<feature type="transmembrane region" description="Helical" evidence="1">
    <location>
        <begin position="51"/>
        <end position="74"/>
    </location>
</feature>
<feature type="transmembrane region" description="Helical" evidence="1">
    <location>
        <begin position="86"/>
        <end position="106"/>
    </location>
</feature>
<keyword evidence="1" id="KW-1133">Transmembrane helix</keyword>
<accession>A0A7C2JYS1</accession>
<keyword evidence="1" id="KW-0812">Transmembrane</keyword>
<evidence type="ECO:0000256" key="1">
    <source>
        <dbReference type="SAM" id="Phobius"/>
    </source>
</evidence>
<dbReference type="AlphaFoldDB" id="A0A7C2JYS1"/>
<keyword evidence="1" id="KW-0472">Membrane</keyword>
<name>A0A7C2JYS1_9PLAN</name>
<evidence type="ECO:0000313" key="2">
    <source>
        <dbReference type="EMBL" id="HEN15165.1"/>
    </source>
</evidence>
<dbReference type="EMBL" id="DSOK01000195">
    <property type="protein sequence ID" value="HEN15165.1"/>
    <property type="molecule type" value="Genomic_DNA"/>
</dbReference>
<protein>
    <submittedName>
        <fullName evidence="2">Uncharacterized protein</fullName>
    </submittedName>
</protein>
<feature type="transmembrane region" description="Helical" evidence="1">
    <location>
        <begin position="12"/>
        <end position="31"/>
    </location>
</feature>
<organism evidence="2">
    <name type="scientific">Schlesneria paludicola</name>
    <dbReference type="NCBI Taxonomy" id="360056"/>
    <lineage>
        <taxon>Bacteria</taxon>
        <taxon>Pseudomonadati</taxon>
        <taxon>Planctomycetota</taxon>
        <taxon>Planctomycetia</taxon>
        <taxon>Planctomycetales</taxon>
        <taxon>Planctomycetaceae</taxon>
        <taxon>Schlesneria</taxon>
    </lineage>
</organism>